<gene>
    <name evidence="3" type="ORF">RZ517_01100</name>
</gene>
<feature type="region of interest" description="Disordered" evidence="2">
    <location>
        <begin position="1"/>
        <end position="86"/>
    </location>
</feature>
<sequence>MVDPQTTQDASNVSDESASGTQDPIIENNLKSEEASASGDIGTDADIGAGSNADEPETSVEEKPQEEDTPVKPQEPTTAHQETESSFLPMALGGVAAGAIGFAAAFFGLAQQPDTDGAALSQKIQQIETSVGEQGETVNALTEKLDDVSAPDFSSFEGRLDEVQSALSGLLTRLETTEATLNAIDTRLTTLEKRPVTEGASQEAVAAYERELEAAAADIAQQRADLESLIASAIDTEDAAEEASKAAMRRASISRVLSALESGAPFDGALADLREAGADVPDVLSEVAGTGVTPFSELQQSFPEAARAALAIARATEGAAEGSGGLTGFLRTQLGARSLEPREGNDADAILSRAEAATRDGRLSDALSEIDALPDDAKAEFSAWSAQATERLNALRAAQDLSEALK</sequence>
<accession>A0ABZ2HHX1</accession>
<evidence type="ECO:0000313" key="4">
    <source>
        <dbReference type="Proteomes" id="UP001364156"/>
    </source>
</evidence>
<feature type="compositionally biased region" description="Polar residues" evidence="2">
    <location>
        <begin position="1"/>
        <end position="22"/>
    </location>
</feature>
<feature type="coiled-coil region" evidence="1">
    <location>
        <begin position="174"/>
        <end position="232"/>
    </location>
</feature>
<organism evidence="3 4">
    <name type="scientific">Roseovarius phycicola</name>
    <dbReference type="NCBI Taxonomy" id="3080976"/>
    <lineage>
        <taxon>Bacteria</taxon>
        <taxon>Pseudomonadati</taxon>
        <taxon>Pseudomonadota</taxon>
        <taxon>Alphaproteobacteria</taxon>
        <taxon>Rhodobacterales</taxon>
        <taxon>Roseobacteraceae</taxon>
        <taxon>Roseovarius</taxon>
    </lineage>
</organism>
<evidence type="ECO:0000256" key="1">
    <source>
        <dbReference type="SAM" id="Coils"/>
    </source>
</evidence>
<protein>
    <recommendedName>
        <fullName evidence="5">Mitochondrial inner membrane protein</fullName>
    </recommendedName>
</protein>
<proteinExistence type="predicted"/>
<name>A0ABZ2HHX1_9RHOB</name>
<evidence type="ECO:0000256" key="2">
    <source>
        <dbReference type="SAM" id="MobiDB-lite"/>
    </source>
</evidence>
<feature type="compositionally biased region" description="Acidic residues" evidence="2">
    <location>
        <begin position="54"/>
        <end position="68"/>
    </location>
</feature>
<dbReference type="Proteomes" id="UP001364156">
    <property type="component" value="Chromosome"/>
</dbReference>
<evidence type="ECO:0000313" key="3">
    <source>
        <dbReference type="EMBL" id="WWR46808.1"/>
    </source>
</evidence>
<keyword evidence="1" id="KW-0175">Coiled coil</keyword>
<dbReference type="RefSeq" id="WP_338549651.1">
    <property type="nucleotide sequence ID" value="NZ_CP146069.1"/>
</dbReference>
<feature type="compositionally biased region" description="Polar residues" evidence="2">
    <location>
        <begin position="75"/>
        <end position="86"/>
    </location>
</feature>
<dbReference type="Gene3D" id="1.10.287.1490">
    <property type="match status" value="1"/>
</dbReference>
<dbReference type="SUPFAM" id="SSF57997">
    <property type="entry name" value="Tropomyosin"/>
    <property type="match status" value="1"/>
</dbReference>
<reference evidence="3 4" key="1">
    <citation type="submission" date="2023-10" db="EMBL/GenBank/DDBJ databases">
        <title>Roseovarius strain S88 nov., isolated from a marine algae.</title>
        <authorList>
            <person name="Lee M.W."/>
            <person name="Lee J.K."/>
            <person name="Kim J.M."/>
            <person name="Choi D.G."/>
            <person name="Baek J.H."/>
            <person name="Bayburt H."/>
            <person name="Jung J.J."/>
            <person name="Han D.M."/>
            <person name="Jeon C.O."/>
        </authorList>
    </citation>
    <scope>NUCLEOTIDE SEQUENCE [LARGE SCALE GENOMIC DNA]</scope>
    <source>
        <strain evidence="3 4">S88</strain>
    </source>
</reference>
<keyword evidence="4" id="KW-1185">Reference proteome</keyword>
<dbReference type="EMBL" id="CP146069">
    <property type="protein sequence ID" value="WWR46808.1"/>
    <property type="molecule type" value="Genomic_DNA"/>
</dbReference>
<evidence type="ECO:0008006" key="5">
    <source>
        <dbReference type="Google" id="ProtNLM"/>
    </source>
</evidence>
<feature type="compositionally biased region" description="Low complexity" evidence="2">
    <location>
        <begin position="37"/>
        <end position="51"/>
    </location>
</feature>